<dbReference type="InterPro" id="IPR041720">
    <property type="entry name" value="FbaB-like"/>
</dbReference>
<evidence type="ECO:0000256" key="3">
    <source>
        <dbReference type="ARBA" id="ARBA00023141"/>
    </source>
</evidence>
<dbReference type="EMBL" id="CP003243">
    <property type="protein sequence ID" value="AFD00226.1"/>
    <property type="molecule type" value="Genomic_DNA"/>
</dbReference>
<dbReference type="PIRSF" id="PIRSF038992">
    <property type="entry name" value="Aldolase_Ia"/>
    <property type="match status" value="1"/>
</dbReference>
<evidence type="ECO:0000256" key="6">
    <source>
        <dbReference type="NCBIfam" id="TIGR01949"/>
    </source>
</evidence>
<dbReference type="HAMAP" id="MF_00960">
    <property type="entry name" value="ADH_synthase"/>
    <property type="match status" value="1"/>
</dbReference>
<feature type="binding site" evidence="5">
    <location>
        <begin position="196"/>
        <end position="197"/>
    </location>
    <ligand>
        <name>1-deoxy-D-threo-hexo-2,5-diulose 6-phosphate</name>
        <dbReference type="ChEBI" id="CHEBI:58861"/>
    </ligand>
</feature>
<comment type="function">
    <text evidence="5">Catalyzes a transaldol reaction between 6-deoxy-5-ketofructose 1-phosphate (DKFP) and L-aspartate semialdehyde (ASA) with an elimination of hydroxypyruvaldehyde phosphate to yield 2-amino-3,7-dideoxy-D-threo-hept-6-ulosonate (ADH). Plays a key role in an alternative pathway of the biosynthesis of 3-dehydroquinate (DHQ), which is involved in the canonical pathway for the biosynthesis of aromatic amino acids.</text>
</comment>
<feature type="binding site" evidence="5">
    <location>
        <begin position="23"/>
        <end position="27"/>
    </location>
    <ligand>
        <name>1-deoxy-D-threo-hexo-2,5-diulose 6-phosphate</name>
        <dbReference type="ChEBI" id="CHEBI:58861"/>
    </ligand>
</feature>
<feature type="binding site" evidence="5">
    <location>
        <begin position="142"/>
        <end position="144"/>
    </location>
    <ligand>
        <name>1-deoxy-D-threo-hexo-2,5-diulose 6-phosphate</name>
        <dbReference type="ChEBI" id="CHEBI:58861"/>
    </ligand>
</feature>
<keyword evidence="4 5" id="KW-0704">Schiff base</keyword>
<comment type="subunit">
    <text evidence="5">Homodecamer.</text>
</comment>
<dbReference type="InterPro" id="IPR002915">
    <property type="entry name" value="DeoC/FbaB/LacD_aldolase"/>
</dbReference>
<accession>H8I5Z2</accession>
<dbReference type="InterPro" id="IPR010210">
    <property type="entry name" value="ADH_synthase"/>
</dbReference>
<dbReference type="Gene3D" id="3.20.20.70">
    <property type="entry name" value="Aldolase class I"/>
    <property type="match status" value="1"/>
</dbReference>
<dbReference type="GO" id="GO:0016836">
    <property type="term" value="F:hydro-lyase activity"/>
    <property type="evidence" value="ECO:0007669"/>
    <property type="project" value="InterPro"/>
</dbReference>
<dbReference type="EC" id="2.2.1.10" evidence="5 6"/>
<name>H8I5Z2_METCZ</name>
<keyword evidence="9" id="KW-1185">Reference proteome</keyword>
<dbReference type="GeneID" id="11971605"/>
<dbReference type="STRING" id="1041930.Mtc_1474"/>
<organism evidence="8 9">
    <name type="scientific">Methanocella conradii (strain DSM 24694 / JCM 17849 / CGMCC 1.5162 / HZ254)</name>
    <dbReference type="NCBI Taxonomy" id="1041930"/>
    <lineage>
        <taxon>Archaea</taxon>
        <taxon>Methanobacteriati</taxon>
        <taxon>Methanobacteriota</taxon>
        <taxon>Stenosarchaea group</taxon>
        <taxon>Methanomicrobia</taxon>
        <taxon>Methanocellales</taxon>
        <taxon>Methanocellaceae</taxon>
        <taxon>Methanocella</taxon>
    </lineage>
</organism>
<dbReference type="PANTHER" id="PTHR47916">
    <property type="entry name" value="FRUCTOSE-BISPHOSPHATE ALDOLASE CLASS 1"/>
    <property type="match status" value="1"/>
</dbReference>
<dbReference type="eggNOG" id="arCOG04044">
    <property type="taxonomic scope" value="Archaea"/>
</dbReference>
<dbReference type="InterPro" id="IPR013785">
    <property type="entry name" value="Aldolase_TIM"/>
</dbReference>
<comment type="similarity">
    <text evidence="5">Belongs to the DeoC/FbaB aldolase family. ADHS subfamily.</text>
</comment>
<evidence type="ECO:0000256" key="4">
    <source>
        <dbReference type="ARBA" id="ARBA00023270"/>
    </source>
</evidence>
<dbReference type="GO" id="GO:0008652">
    <property type="term" value="P:amino acid biosynthetic process"/>
    <property type="evidence" value="ECO:0007669"/>
    <property type="project" value="UniProtKB-KW"/>
</dbReference>
<dbReference type="InterPro" id="IPR050456">
    <property type="entry name" value="DeoC/FbaB_aldolase"/>
</dbReference>
<dbReference type="CDD" id="cd00958">
    <property type="entry name" value="DhnA"/>
    <property type="match status" value="1"/>
</dbReference>
<evidence type="ECO:0000256" key="2">
    <source>
        <dbReference type="ARBA" id="ARBA00022679"/>
    </source>
</evidence>
<keyword evidence="2 5" id="KW-0808">Transferase</keyword>
<dbReference type="NCBIfam" id="NF005556">
    <property type="entry name" value="PRK07226.1"/>
    <property type="match status" value="1"/>
</dbReference>
<evidence type="ECO:0000256" key="7">
    <source>
        <dbReference type="PIRSR" id="PIRSR038992-1"/>
    </source>
</evidence>
<dbReference type="GO" id="GO:0016744">
    <property type="term" value="F:transketolase or transaldolase activity"/>
    <property type="evidence" value="ECO:0007669"/>
    <property type="project" value="UniProtKB-UniRule"/>
</dbReference>
<gene>
    <name evidence="5" type="primary">aroA'</name>
    <name evidence="8" type="ordered locus">Mtc_1474</name>
</gene>
<dbReference type="Proteomes" id="UP000005233">
    <property type="component" value="Chromosome"/>
</dbReference>
<feature type="active site" description="Proton donor" evidence="5 7">
    <location>
        <position position="142"/>
    </location>
</feature>
<feature type="active site" description="Schiff-base intermediate with dihydroxyacetone-P" evidence="7">
    <location>
        <position position="171"/>
    </location>
</feature>
<keyword evidence="1 5" id="KW-0028">Amino-acid biosynthesis</keyword>
<comment type="catalytic activity">
    <reaction evidence="5">
        <text>1-deoxy-D-threo-hexo-2,5-diulose 6-phosphate + L-aspartate 4-semialdehyde = 2,3-dioxopropyl phosphate + 2-amino-2,3,7-trideoxy-D-lyxo-hept-6-ulosonate</text>
        <dbReference type="Rhea" id="RHEA:25952"/>
        <dbReference type="ChEBI" id="CHEBI:58859"/>
        <dbReference type="ChEBI" id="CHEBI:58860"/>
        <dbReference type="ChEBI" id="CHEBI:58861"/>
        <dbReference type="ChEBI" id="CHEBI:537519"/>
        <dbReference type="EC" id="2.2.1.10"/>
    </reaction>
</comment>
<dbReference type="RefSeq" id="WP_014406057.1">
    <property type="nucleotide sequence ID" value="NC_017034.1"/>
</dbReference>
<feature type="active site" description="Schiff-base intermediate with substrate" evidence="5">
    <location>
        <position position="171"/>
    </location>
</feature>
<evidence type="ECO:0000313" key="9">
    <source>
        <dbReference type="Proteomes" id="UP000005233"/>
    </source>
</evidence>
<evidence type="ECO:0000256" key="5">
    <source>
        <dbReference type="HAMAP-Rule" id="MF_00960"/>
    </source>
</evidence>
<dbReference type="SUPFAM" id="SSF51569">
    <property type="entry name" value="Aldolase"/>
    <property type="match status" value="1"/>
</dbReference>
<keyword evidence="3 5" id="KW-0057">Aromatic amino acid biosynthesis</keyword>
<dbReference type="PANTHER" id="PTHR47916:SF1">
    <property type="entry name" value="3-HYDROXY-5-PHOSPHONOOXYPENTANE-2,4-DIONE THIOLASE"/>
    <property type="match status" value="1"/>
</dbReference>
<dbReference type="GO" id="GO:0004332">
    <property type="term" value="F:fructose-bisphosphate aldolase activity"/>
    <property type="evidence" value="ECO:0007669"/>
    <property type="project" value="InterPro"/>
</dbReference>
<reference evidence="8 9" key="1">
    <citation type="journal article" date="2012" name="J. Bacteriol.">
        <title>Complete genome sequence of a thermophilic methanogen, Methanocella conradii HZ254, isolated from Chinese rice field soil.</title>
        <authorList>
            <person name="Lu Z."/>
            <person name="Lu Y."/>
        </authorList>
    </citation>
    <scope>NUCLEOTIDE SEQUENCE [LARGE SCALE GENOMIC DNA]</scope>
    <source>
        <strain evidence="9">DSM 24694 / JCM 17849 / CGMCC 1.5162 / HZ254</strain>
    </source>
</reference>
<dbReference type="HOGENOM" id="CLU_057069_2_0_2"/>
<dbReference type="NCBIfam" id="TIGR01949">
    <property type="entry name" value="ADH_synth"/>
    <property type="match status" value="1"/>
</dbReference>
<evidence type="ECO:0000256" key="1">
    <source>
        <dbReference type="ARBA" id="ARBA00022605"/>
    </source>
</evidence>
<keyword evidence="8" id="KW-0456">Lyase</keyword>
<evidence type="ECO:0000313" key="8">
    <source>
        <dbReference type="EMBL" id="AFD00226.1"/>
    </source>
</evidence>
<sequence length="274" mass="28731">MDGKTIRMNRILESGRAVIVPMDHGVSEGPIEGLTDMGRMVSLVEKGGASAVLLHKGVIKSLRSPPKCGLIMHLSAGTKMGEDKNRKVLVSSVEQAIRLGADAISVHVNIGGCDTEPDMLSDLGEIADECDSLGMPLLAMTYARGKNAKGTPDEIAHVARVGGELGADIVKCPYTGDIKSMRLVTEACPAPVVIAGGPKCESDYEVLKMVEDAMTAGAIGVSLGRNIFQHARPDLMTAALRAVIIDGVSAKQASSILRGYVKNGHIERAAIGAH</sequence>
<dbReference type="OrthoDB" id="50091at2157"/>
<feature type="binding site" evidence="5">
    <location>
        <begin position="224"/>
        <end position="225"/>
    </location>
    <ligand>
        <name>1-deoxy-D-threo-hexo-2,5-diulose 6-phosphate</name>
        <dbReference type="ChEBI" id="CHEBI:58861"/>
    </ligand>
</feature>
<proteinExistence type="inferred from homology"/>
<protein>
    <recommendedName>
        <fullName evidence="5 6">2-amino-3,7-dideoxy-D-threo-hept-6-ulosonate synthase</fullName>
        <shortName evidence="5">ADH synthase</shortName>
        <shortName evidence="5">ADHS</shortName>
        <shortName evidence="5">ADTH synthase</shortName>
        <ecNumber evidence="5 6">2.2.1.10</ecNumber>
    </recommendedName>
</protein>
<dbReference type="KEGG" id="mez:Mtc_1474"/>
<dbReference type="GO" id="GO:0009073">
    <property type="term" value="P:aromatic amino acid family biosynthetic process"/>
    <property type="evidence" value="ECO:0007669"/>
    <property type="project" value="UniProtKB-UniRule"/>
</dbReference>
<dbReference type="SMART" id="SM01133">
    <property type="entry name" value="DeoC"/>
    <property type="match status" value="1"/>
</dbReference>
<feature type="active site" description="Proton acceptor" evidence="5">
    <location>
        <position position="23"/>
    </location>
</feature>
<dbReference type="AlphaFoldDB" id="H8I5Z2"/>
<dbReference type="Pfam" id="PF01791">
    <property type="entry name" value="DeoC"/>
    <property type="match status" value="1"/>
</dbReference>